<keyword evidence="2" id="KW-1185">Reference proteome</keyword>
<accession>A0A8H7E990</accession>
<evidence type="ECO:0000313" key="1">
    <source>
        <dbReference type="EMBL" id="KAF7511466.1"/>
    </source>
</evidence>
<sequence length="118" mass="12819">MSSDLAVLIPFDMLLQVPVILSLPSMVDTLKIEARVLLRHTSACLNNGEALGKSKALKTLPTEIHILKDLPFAGSFKKAGGKDITRASTFARRWAGQRGFADQLVAIATPRISISKYV</sequence>
<gene>
    <name evidence="1" type="ORF">GJ744_004655</name>
</gene>
<reference evidence="1" key="1">
    <citation type="submission" date="2020-02" db="EMBL/GenBank/DDBJ databases">
        <authorList>
            <person name="Palmer J.M."/>
        </authorList>
    </citation>
    <scope>NUCLEOTIDE SEQUENCE</scope>
    <source>
        <strain evidence="1">EPUS1.4</strain>
        <tissue evidence="1">Thallus</tissue>
    </source>
</reference>
<dbReference type="Proteomes" id="UP000606974">
    <property type="component" value="Unassembled WGS sequence"/>
</dbReference>
<dbReference type="AlphaFoldDB" id="A0A8H7E990"/>
<proteinExistence type="predicted"/>
<comment type="caution">
    <text evidence="1">The sequence shown here is derived from an EMBL/GenBank/DDBJ whole genome shotgun (WGS) entry which is preliminary data.</text>
</comment>
<protein>
    <submittedName>
        <fullName evidence="1">Uncharacterized protein</fullName>
    </submittedName>
</protein>
<evidence type="ECO:0000313" key="2">
    <source>
        <dbReference type="Proteomes" id="UP000606974"/>
    </source>
</evidence>
<organism evidence="1 2">
    <name type="scientific">Endocarpon pusillum</name>
    <dbReference type="NCBI Taxonomy" id="364733"/>
    <lineage>
        <taxon>Eukaryota</taxon>
        <taxon>Fungi</taxon>
        <taxon>Dikarya</taxon>
        <taxon>Ascomycota</taxon>
        <taxon>Pezizomycotina</taxon>
        <taxon>Eurotiomycetes</taxon>
        <taxon>Chaetothyriomycetidae</taxon>
        <taxon>Verrucariales</taxon>
        <taxon>Verrucariaceae</taxon>
        <taxon>Endocarpon</taxon>
    </lineage>
</organism>
<name>A0A8H7E990_9EURO</name>
<dbReference type="EMBL" id="JAACFV010000020">
    <property type="protein sequence ID" value="KAF7511466.1"/>
    <property type="molecule type" value="Genomic_DNA"/>
</dbReference>